<dbReference type="Proteomes" id="UP000679126">
    <property type="component" value="Unassembled WGS sequence"/>
</dbReference>
<feature type="compositionally biased region" description="Low complexity" evidence="1">
    <location>
        <begin position="72"/>
        <end position="82"/>
    </location>
</feature>
<feature type="region of interest" description="Disordered" evidence="1">
    <location>
        <begin position="1"/>
        <end position="39"/>
    </location>
</feature>
<comment type="caution">
    <text evidence="2">The sequence shown here is derived from an EMBL/GenBank/DDBJ whole genome shotgun (WGS) entry which is preliminary data.</text>
</comment>
<feature type="compositionally biased region" description="Pro residues" evidence="1">
    <location>
        <begin position="11"/>
        <end position="21"/>
    </location>
</feature>
<name>A0ABS3YHB8_9BACT</name>
<evidence type="ECO:0000256" key="1">
    <source>
        <dbReference type="SAM" id="MobiDB-lite"/>
    </source>
</evidence>
<proteinExistence type="predicted"/>
<sequence>MPLSPFAAGLAPPPVPDPSAPPLRSLPLPPPAHRHGLDGTVAGARERGAAVGGQAWQVADKMGQRKDRAPTAHGLRAARAQGAGRGGLEKRCLRVRPLSATGGRPLYRLLDERAEQEKKNVAHCLH</sequence>
<accession>A0ABS3YHB8</accession>
<dbReference type="RefSeq" id="WP_209147205.1">
    <property type="nucleotide sequence ID" value="NZ_JAGHKP010000003.1"/>
</dbReference>
<protein>
    <submittedName>
        <fullName evidence="2">Uncharacterized protein</fullName>
    </submittedName>
</protein>
<reference evidence="3" key="1">
    <citation type="submission" date="2021-03" db="EMBL/GenBank/DDBJ databases">
        <title>Assistant Professor.</title>
        <authorList>
            <person name="Huq M.A."/>
        </authorList>
    </citation>
    <scope>NUCLEOTIDE SEQUENCE [LARGE SCALE GENOMIC DNA]</scope>
    <source>
        <strain evidence="3">MAH-28</strain>
    </source>
</reference>
<keyword evidence="3" id="KW-1185">Reference proteome</keyword>
<evidence type="ECO:0000313" key="2">
    <source>
        <dbReference type="EMBL" id="MBO9154085.1"/>
    </source>
</evidence>
<dbReference type="EMBL" id="JAGHKP010000003">
    <property type="protein sequence ID" value="MBO9154085.1"/>
    <property type="molecule type" value="Genomic_DNA"/>
</dbReference>
<evidence type="ECO:0000313" key="3">
    <source>
        <dbReference type="Proteomes" id="UP000679126"/>
    </source>
</evidence>
<feature type="region of interest" description="Disordered" evidence="1">
    <location>
        <begin position="60"/>
        <end position="87"/>
    </location>
</feature>
<organism evidence="2 3">
    <name type="scientific">Chitinophaga chungangae</name>
    <dbReference type="NCBI Taxonomy" id="2821488"/>
    <lineage>
        <taxon>Bacteria</taxon>
        <taxon>Pseudomonadati</taxon>
        <taxon>Bacteroidota</taxon>
        <taxon>Chitinophagia</taxon>
        <taxon>Chitinophagales</taxon>
        <taxon>Chitinophagaceae</taxon>
        <taxon>Chitinophaga</taxon>
    </lineage>
</organism>
<gene>
    <name evidence="2" type="ORF">J7I43_17795</name>
</gene>